<protein>
    <recommendedName>
        <fullName evidence="9">Wax synthase domain-containing protein</fullName>
    </recommendedName>
</protein>
<accession>A0ABD3P7B9</accession>
<feature type="transmembrane region" description="Helical" evidence="6">
    <location>
        <begin position="474"/>
        <end position="494"/>
    </location>
</feature>
<gene>
    <name evidence="7" type="ORF">HJC23_004865</name>
</gene>
<proteinExistence type="predicted"/>
<feature type="transmembrane region" description="Helical" evidence="6">
    <location>
        <begin position="447"/>
        <end position="467"/>
    </location>
</feature>
<dbReference type="GO" id="GO:0016020">
    <property type="term" value="C:membrane"/>
    <property type="evidence" value="ECO:0007669"/>
    <property type="project" value="UniProtKB-SubCell"/>
</dbReference>
<dbReference type="PANTHER" id="PTHR31595">
    <property type="entry name" value="LONG-CHAIN-ALCOHOL O-FATTY-ACYLTRANSFERASE 3-RELATED"/>
    <property type="match status" value="1"/>
</dbReference>
<feature type="compositionally biased region" description="Polar residues" evidence="5">
    <location>
        <begin position="23"/>
        <end position="39"/>
    </location>
</feature>
<evidence type="ECO:0000256" key="3">
    <source>
        <dbReference type="ARBA" id="ARBA00022989"/>
    </source>
</evidence>
<feature type="transmembrane region" description="Helical" evidence="6">
    <location>
        <begin position="167"/>
        <end position="189"/>
    </location>
</feature>
<keyword evidence="2 6" id="KW-0812">Transmembrane</keyword>
<feature type="transmembrane region" description="Helical" evidence="6">
    <location>
        <begin position="213"/>
        <end position="234"/>
    </location>
</feature>
<evidence type="ECO:0000313" key="7">
    <source>
        <dbReference type="EMBL" id="KAL3783746.1"/>
    </source>
</evidence>
<feature type="transmembrane region" description="Helical" evidence="6">
    <location>
        <begin position="328"/>
        <end position="349"/>
    </location>
</feature>
<dbReference type="InterPro" id="IPR004299">
    <property type="entry name" value="MBOAT_fam"/>
</dbReference>
<reference evidence="7 8" key="1">
    <citation type="journal article" date="2020" name="G3 (Bethesda)">
        <title>Improved Reference Genome for Cyclotella cryptica CCMP332, a Model for Cell Wall Morphogenesis, Salinity Adaptation, and Lipid Production in Diatoms (Bacillariophyta).</title>
        <authorList>
            <person name="Roberts W.R."/>
            <person name="Downey K.M."/>
            <person name="Ruck E.C."/>
            <person name="Traller J.C."/>
            <person name="Alverson A.J."/>
        </authorList>
    </citation>
    <scope>NUCLEOTIDE SEQUENCE [LARGE SCALE GENOMIC DNA]</scope>
    <source>
        <strain evidence="7 8">CCMP332</strain>
    </source>
</reference>
<feature type="transmembrane region" description="Helical" evidence="6">
    <location>
        <begin position="291"/>
        <end position="308"/>
    </location>
</feature>
<keyword evidence="3 6" id="KW-1133">Transmembrane helix</keyword>
<dbReference type="EMBL" id="JABMIG020000252">
    <property type="protein sequence ID" value="KAL3783746.1"/>
    <property type="molecule type" value="Genomic_DNA"/>
</dbReference>
<dbReference type="Pfam" id="PF03062">
    <property type="entry name" value="MBOAT"/>
    <property type="match status" value="1"/>
</dbReference>
<name>A0ABD3P7B9_9STRA</name>
<dbReference type="InterPro" id="IPR044851">
    <property type="entry name" value="Wax_synthase"/>
</dbReference>
<keyword evidence="4 6" id="KW-0472">Membrane</keyword>
<feature type="transmembrane region" description="Helical" evidence="6">
    <location>
        <begin position="109"/>
        <end position="135"/>
    </location>
</feature>
<evidence type="ECO:0000256" key="1">
    <source>
        <dbReference type="ARBA" id="ARBA00004141"/>
    </source>
</evidence>
<keyword evidence="8" id="KW-1185">Reference proteome</keyword>
<comment type="subcellular location">
    <subcellularLocation>
        <location evidence="1">Membrane</location>
        <topology evidence="1">Multi-pass membrane protein</topology>
    </subcellularLocation>
</comment>
<dbReference type="Proteomes" id="UP001516023">
    <property type="component" value="Unassembled WGS sequence"/>
</dbReference>
<comment type="caution">
    <text evidence="7">The sequence shown here is derived from an EMBL/GenBank/DDBJ whole genome shotgun (WGS) entry which is preliminary data.</text>
</comment>
<feature type="transmembrane region" description="Helical" evidence="6">
    <location>
        <begin position="404"/>
        <end position="427"/>
    </location>
</feature>
<dbReference type="AlphaFoldDB" id="A0ABD3P7B9"/>
<feature type="region of interest" description="Disordered" evidence="5">
    <location>
        <begin position="15"/>
        <end position="39"/>
    </location>
</feature>
<evidence type="ECO:0000256" key="5">
    <source>
        <dbReference type="SAM" id="MobiDB-lite"/>
    </source>
</evidence>
<sequence length="519" mass="58846">MSDIRWTVSINPSTLDNAHPAASTEQLPRSKTKETNNTASLSTVTNKSHQIMSVHSIGKRIGETLLFSARLESDERTPFLTVSVPPLLLGGRYDGHDVEMGLILPSVEFWVALVMILFIGCAFNLVLSIISYYYIVLPRKRQRMLCNGKRQTQTNNKRTSEDSMTPYLVGFGIVMPIAILSPYYCIQYFGVRNKVLKFFFGVQSVTTYVGEEMFMSINVPLVPLLIHAFFMFHIPYDTMMMIAMFGFLPKHVEDSLFNTVVYNIFPVEIKYDDNGPLRSTWIQSWYYARKFVLFLVLLGGYSSFLSAYDYELFAVGEDATLWDAGRLANNALVALLFQLYLTTHGYGIFTITSLCGVQQEPIMLNPIFESSSPSDFWGRRWNMVVHGMLKRGVYKPVRSKHSRLVASTATFVASGMFHEWLLSIVFLPDNPPSPNSYRPIYGQNTAFFIWNAFIIGLEYSIGATALFQLLKSNLPATILSLLVASTALPMAHWFTLDYVKSDFFHDGQIGFPQVVLRNR</sequence>
<evidence type="ECO:0008006" key="9">
    <source>
        <dbReference type="Google" id="ProtNLM"/>
    </source>
</evidence>
<evidence type="ECO:0000256" key="4">
    <source>
        <dbReference type="ARBA" id="ARBA00023136"/>
    </source>
</evidence>
<evidence type="ECO:0000313" key="8">
    <source>
        <dbReference type="Proteomes" id="UP001516023"/>
    </source>
</evidence>
<dbReference type="PANTHER" id="PTHR31595:SF57">
    <property type="entry name" value="OS04G0481900 PROTEIN"/>
    <property type="match status" value="1"/>
</dbReference>
<evidence type="ECO:0000256" key="2">
    <source>
        <dbReference type="ARBA" id="ARBA00022692"/>
    </source>
</evidence>
<organism evidence="7 8">
    <name type="scientific">Cyclotella cryptica</name>
    <dbReference type="NCBI Taxonomy" id="29204"/>
    <lineage>
        <taxon>Eukaryota</taxon>
        <taxon>Sar</taxon>
        <taxon>Stramenopiles</taxon>
        <taxon>Ochrophyta</taxon>
        <taxon>Bacillariophyta</taxon>
        <taxon>Coscinodiscophyceae</taxon>
        <taxon>Thalassiosirophycidae</taxon>
        <taxon>Stephanodiscales</taxon>
        <taxon>Stephanodiscaceae</taxon>
        <taxon>Cyclotella</taxon>
    </lineage>
</organism>
<evidence type="ECO:0000256" key="6">
    <source>
        <dbReference type="SAM" id="Phobius"/>
    </source>
</evidence>